<reference evidence="1 2" key="1">
    <citation type="submission" date="2021-06" db="EMBL/GenBank/DDBJ databases">
        <authorList>
            <person name="Kallberg Y."/>
            <person name="Tangrot J."/>
            <person name="Rosling A."/>
        </authorList>
    </citation>
    <scope>NUCLEOTIDE SEQUENCE [LARGE SCALE GENOMIC DNA]</scope>
    <source>
        <strain evidence="1 2">120-4 pot B 10/14</strain>
    </source>
</reference>
<comment type="caution">
    <text evidence="1">The sequence shown here is derived from an EMBL/GenBank/DDBJ whole genome shotgun (WGS) entry which is preliminary data.</text>
</comment>
<dbReference type="EMBL" id="CAJVQB010029678">
    <property type="protein sequence ID" value="CAG8814429.1"/>
    <property type="molecule type" value="Genomic_DNA"/>
</dbReference>
<sequence>KKVHYARTRDGSVHPGPNETDFMFFGLVGLSFGGPTTSMLKYKIFYLKKGIAN</sequence>
<evidence type="ECO:0000313" key="2">
    <source>
        <dbReference type="Proteomes" id="UP000789901"/>
    </source>
</evidence>
<accession>A0ABN7W361</accession>
<feature type="non-terminal residue" evidence="1">
    <location>
        <position position="1"/>
    </location>
</feature>
<gene>
    <name evidence="1" type="ORF">GMARGA_LOCUS26047</name>
</gene>
<proteinExistence type="predicted"/>
<keyword evidence="2" id="KW-1185">Reference proteome</keyword>
<evidence type="ECO:0000313" key="1">
    <source>
        <dbReference type="EMBL" id="CAG8814429.1"/>
    </source>
</evidence>
<name>A0ABN7W361_GIGMA</name>
<dbReference type="Proteomes" id="UP000789901">
    <property type="component" value="Unassembled WGS sequence"/>
</dbReference>
<organism evidence="1 2">
    <name type="scientific">Gigaspora margarita</name>
    <dbReference type="NCBI Taxonomy" id="4874"/>
    <lineage>
        <taxon>Eukaryota</taxon>
        <taxon>Fungi</taxon>
        <taxon>Fungi incertae sedis</taxon>
        <taxon>Mucoromycota</taxon>
        <taxon>Glomeromycotina</taxon>
        <taxon>Glomeromycetes</taxon>
        <taxon>Diversisporales</taxon>
        <taxon>Gigasporaceae</taxon>
        <taxon>Gigaspora</taxon>
    </lineage>
</organism>
<protein>
    <submittedName>
        <fullName evidence="1">31884_t:CDS:1</fullName>
    </submittedName>
</protein>